<dbReference type="PANTHER" id="PTHR11669">
    <property type="entry name" value="REPLICATION FACTOR C / DNA POLYMERASE III GAMMA-TAU SUBUNIT"/>
    <property type="match status" value="1"/>
</dbReference>
<dbReference type="InterPro" id="IPR003593">
    <property type="entry name" value="AAA+_ATPase"/>
</dbReference>
<evidence type="ECO:0000313" key="3">
    <source>
        <dbReference type="Proteomes" id="UP001378188"/>
    </source>
</evidence>
<keyword evidence="2" id="KW-0548">Nucleotidyltransferase</keyword>
<organism evidence="2 3">
    <name type="scientific">Microbaculum marinum</name>
    <dbReference type="NCBI Taxonomy" id="1764581"/>
    <lineage>
        <taxon>Bacteria</taxon>
        <taxon>Pseudomonadati</taxon>
        <taxon>Pseudomonadota</taxon>
        <taxon>Alphaproteobacteria</taxon>
        <taxon>Hyphomicrobiales</taxon>
        <taxon>Tepidamorphaceae</taxon>
        <taxon>Microbaculum</taxon>
    </lineage>
</organism>
<reference evidence="2 3" key="1">
    <citation type="submission" date="2024-02" db="EMBL/GenBank/DDBJ databases">
        <title>Genome analysis and characterization of Microbaculum marinisediminis sp. nov., isolated from marine sediment.</title>
        <authorList>
            <person name="Du Z.-J."/>
            <person name="Ye Y.-Q."/>
            <person name="Zhang Z.-R."/>
            <person name="Yuan S.-M."/>
            <person name="Zhang X.-Y."/>
        </authorList>
    </citation>
    <scope>NUCLEOTIDE SEQUENCE [LARGE SCALE GENOMIC DNA]</scope>
    <source>
        <strain evidence="2 3">SDUM1044001</strain>
    </source>
</reference>
<dbReference type="SMART" id="SM00382">
    <property type="entry name" value="AAA"/>
    <property type="match status" value="1"/>
</dbReference>
<accession>A0AAW9S041</accession>
<keyword evidence="2" id="KW-0808">Transferase</keyword>
<dbReference type="EMBL" id="JAZHOF010000007">
    <property type="protein sequence ID" value="MEJ8573206.1"/>
    <property type="molecule type" value="Genomic_DNA"/>
</dbReference>
<evidence type="ECO:0000259" key="1">
    <source>
        <dbReference type="SMART" id="SM00382"/>
    </source>
</evidence>
<dbReference type="EC" id="2.7.7.7" evidence="2"/>
<keyword evidence="3" id="KW-1185">Reference proteome</keyword>
<dbReference type="SUPFAM" id="SSF52540">
    <property type="entry name" value="P-loop containing nucleoside triphosphate hydrolases"/>
    <property type="match status" value="1"/>
</dbReference>
<dbReference type="GO" id="GO:0009360">
    <property type="term" value="C:DNA polymerase III complex"/>
    <property type="evidence" value="ECO:0007669"/>
    <property type="project" value="TreeGrafter"/>
</dbReference>
<dbReference type="GO" id="GO:0006261">
    <property type="term" value="P:DNA-templated DNA replication"/>
    <property type="evidence" value="ECO:0007669"/>
    <property type="project" value="TreeGrafter"/>
</dbReference>
<dbReference type="PANTHER" id="PTHR11669:SF8">
    <property type="entry name" value="DNA POLYMERASE III SUBUNIT DELTA"/>
    <property type="match status" value="1"/>
</dbReference>
<dbReference type="InterPro" id="IPR027417">
    <property type="entry name" value="P-loop_NTPase"/>
</dbReference>
<dbReference type="NCBIfam" id="NF005677">
    <property type="entry name" value="PRK07471.1"/>
    <property type="match status" value="1"/>
</dbReference>
<dbReference type="GO" id="GO:0003887">
    <property type="term" value="F:DNA-directed DNA polymerase activity"/>
    <property type="evidence" value="ECO:0007669"/>
    <property type="project" value="UniProtKB-EC"/>
</dbReference>
<dbReference type="Pfam" id="PF13177">
    <property type="entry name" value="DNA_pol3_delta2"/>
    <property type="match status" value="1"/>
</dbReference>
<gene>
    <name evidence="2" type="ORF">V3328_17065</name>
</gene>
<dbReference type="Gene3D" id="3.40.50.300">
    <property type="entry name" value="P-loop containing nucleotide triphosphate hydrolases"/>
    <property type="match status" value="1"/>
</dbReference>
<dbReference type="Proteomes" id="UP001378188">
    <property type="component" value="Unassembled WGS sequence"/>
</dbReference>
<proteinExistence type="predicted"/>
<dbReference type="RefSeq" id="WP_340330907.1">
    <property type="nucleotide sequence ID" value="NZ_JAZHOF010000007.1"/>
</dbReference>
<evidence type="ECO:0000313" key="2">
    <source>
        <dbReference type="EMBL" id="MEJ8573206.1"/>
    </source>
</evidence>
<protein>
    <submittedName>
        <fullName evidence="2">DNA polymerase III subunit delta</fullName>
        <ecNumber evidence="2">2.7.7.7</ecNumber>
    </submittedName>
</protein>
<dbReference type="AlphaFoldDB" id="A0AAW9S041"/>
<feature type="domain" description="AAA+ ATPase" evidence="1">
    <location>
        <begin position="37"/>
        <end position="196"/>
    </location>
</feature>
<sequence>MTTSAIETFEPPEAASVLLGHVEAESALLNAYRSDRLHHAWLIEGPEGVGKATLAYRFARFLLRHPDPANPAVVEAADLSVAPDDPVARQFRARSNPDLVVLQRPRDEDGKFTATVINVDAVRRIARFLSTTSASGGWRVVIVDSADDFNRSSANALLKMLEEPPQRSVFLLLSNTPGRLLPTIRSRCRRLVLKPLRIDEIASTLRAAGLGRDDGAREMAARLSGGSLGKAIELVADDAVETVEGLFAILDRMPGHDPLKAQKFAEAIGRRGAEARYALATSLIYDWLTGKLSREARAGADAAVLAPWAEVWEKVTRALSETERLNLDRTQTLLSVFRIISAAASQDAARV</sequence>
<comment type="caution">
    <text evidence="2">The sequence shown here is derived from an EMBL/GenBank/DDBJ whole genome shotgun (WGS) entry which is preliminary data.</text>
</comment>
<dbReference type="InterPro" id="IPR050238">
    <property type="entry name" value="DNA_Rep/Repair_Clamp_Loader"/>
</dbReference>
<name>A0AAW9S041_9HYPH</name>